<dbReference type="PROSITE" id="PS50004">
    <property type="entry name" value="C2"/>
    <property type="match status" value="1"/>
</dbReference>
<dbReference type="Gene3D" id="2.60.40.150">
    <property type="entry name" value="C2 domain"/>
    <property type="match status" value="1"/>
</dbReference>
<keyword evidence="8 10" id="KW-0442">Lipid degradation</keyword>
<dbReference type="Pfam" id="PF01735">
    <property type="entry name" value="PLA2_B"/>
    <property type="match status" value="1"/>
</dbReference>
<evidence type="ECO:0000256" key="10">
    <source>
        <dbReference type="PROSITE-ProRule" id="PRU00555"/>
    </source>
</evidence>
<dbReference type="InterPro" id="IPR040723">
    <property type="entry name" value="cPLA2_C2"/>
</dbReference>
<dbReference type="InterPro" id="IPR035892">
    <property type="entry name" value="C2_domain_sf"/>
</dbReference>
<evidence type="ECO:0000256" key="11">
    <source>
        <dbReference type="RuleBase" id="RU362102"/>
    </source>
</evidence>
<dbReference type="GO" id="GO:0005829">
    <property type="term" value="C:cytosol"/>
    <property type="evidence" value="ECO:0007669"/>
    <property type="project" value="UniProtKB-SubCell"/>
</dbReference>
<evidence type="ECO:0000256" key="1">
    <source>
        <dbReference type="ARBA" id="ARBA00004170"/>
    </source>
</evidence>
<dbReference type="SUPFAM" id="SSF52151">
    <property type="entry name" value="FabD/lysophospholipase-like"/>
    <property type="match status" value="1"/>
</dbReference>
<feature type="domain" description="C2" evidence="13">
    <location>
        <begin position="7"/>
        <end position="128"/>
    </location>
</feature>
<dbReference type="PANTHER" id="PTHR10728">
    <property type="entry name" value="CYTOSOLIC PHOSPHOLIPASE A2"/>
    <property type="match status" value="1"/>
</dbReference>
<dbReference type="GO" id="GO:0047498">
    <property type="term" value="F:calcium-dependent phospholipase A2 activity"/>
    <property type="evidence" value="ECO:0007669"/>
    <property type="project" value="TreeGrafter"/>
</dbReference>
<accession>A0AAW0NJ35</accession>
<evidence type="ECO:0000256" key="7">
    <source>
        <dbReference type="ARBA" id="ARBA00022837"/>
    </source>
</evidence>
<evidence type="ECO:0000256" key="9">
    <source>
        <dbReference type="ARBA" id="ARBA00023098"/>
    </source>
</evidence>
<dbReference type="Gene3D" id="3.40.1090.10">
    <property type="entry name" value="Cytosolic phospholipase A2 catalytic domain"/>
    <property type="match status" value="2"/>
</dbReference>
<dbReference type="InterPro" id="IPR002642">
    <property type="entry name" value="LysoPLipase_cat_dom"/>
</dbReference>
<evidence type="ECO:0000256" key="3">
    <source>
        <dbReference type="ARBA" id="ARBA00013278"/>
    </source>
</evidence>
<comment type="caution">
    <text evidence="15">The sequence shown here is derived from an EMBL/GenBank/DDBJ whole genome shotgun (WGS) entry which is preliminary data.</text>
</comment>
<keyword evidence="16" id="KW-1185">Reference proteome</keyword>
<dbReference type="GO" id="GO:0005544">
    <property type="term" value="F:calcium-dependent phospholipid binding"/>
    <property type="evidence" value="ECO:0007669"/>
    <property type="project" value="TreeGrafter"/>
</dbReference>
<dbReference type="Pfam" id="PF00168">
    <property type="entry name" value="C2"/>
    <property type="match status" value="1"/>
</dbReference>
<evidence type="ECO:0000313" key="15">
    <source>
        <dbReference type="EMBL" id="KAK7901745.1"/>
    </source>
</evidence>
<keyword evidence="9 10" id="KW-0443">Lipid metabolism</keyword>
<keyword evidence="7 11" id="KW-0106">Calcium</keyword>
<dbReference type="AlphaFoldDB" id="A0AAW0NJ35"/>
<keyword evidence="6 10" id="KW-0378">Hydrolase</keyword>
<dbReference type="FunFam" id="2.60.40.150:FF:000030">
    <property type="entry name" value="Phospholipase A2"/>
    <property type="match status" value="1"/>
</dbReference>
<dbReference type="InterPro" id="IPR000008">
    <property type="entry name" value="C2_dom"/>
</dbReference>
<reference evidence="16" key="1">
    <citation type="submission" date="2024-04" db="EMBL/GenBank/DDBJ databases">
        <title>Salinicola lusitanus LLJ914,a marine bacterium isolated from the Okinawa Trough.</title>
        <authorList>
            <person name="Li J."/>
        </authorList>
    </citation>
    <scope>NUCLEOTIDE SEQUENCE [LARGE SCALE GENOMIC DNA]</scope>
</reference>
<evidence type="ECO:0000313" key="16">
    <source>
        <dbReference type="Proteomes" id="UP001460270"/>
    </source>
</evidence>
<dbReference type="InterPro" id="IPR016035">
    <property type="entry name" value="Acyl_Trfase/lysoPLipase"/>
</dbReference>
<protein>
    <recommendedName>
        <fullName evidence="3 11">Phospholipase A2</fullName>
        <ecNumber evidence="3 11">3.1.1.4</ecNumber>
    </recommendedName>
</protein>
<dbReference type="SUPFAM" id="SSF141571">
    <property type="entry name" value="Pentapeptide repeat-like"/>
    <property type="match status" value="1"/>
</dbReference>
<evidence type="ECO:0000259" key="13">
    <source>
        <dbReference type="PROSITE" id="PS50004"/>
    </source>
</evidence>
<dbReference type="Proteomes" id="UP001460270">
    <property type="component" value="Unassembled WGS sequence"/>
</dbReference>
<dbReference type="GO" id="GO:0046475">
    <property type="term" value="P:glycerophospholipid catabolic process"/>
    <property type="evidence" value="ECO:0007669"/>
    <property type="project" value="TreeGrafter"/>
</dbReference>
<proteinExistence type="predicted"/>
<dbReference type="EMBL" id="JBBPFD010000013">
    <property type="protein sequence ID" value="KAK7901745.1"/>
    <property type="molecule type" value="Genomic_DNA"/>
</dbReference>
<dbReference type="Pfam" id="PF18695">
    <property type="entry name" value="cPLA2_C2"/>
    <property type="match status" value="1"/>
</dbReference>
<dbReference type="GO" id="GO:0016020">
    <property type="term" value="C:membrane"/>
    <property type="evidence" value="ECO:0007669"/>
    <property type="project" value="UniProtKB-SubCell"/>
</dbReference>
<name>A0AAW0NJ35_9GOBI</name>
<dbReference type="Gene3D" id="2.160.20.80">
    <property type="entry name" value="E3 ubiquitin-protein ligase SopA"/>
    <property type="match status" value="1"/>
</dbReference>
<dbReference type="PANTHER" id="PTHR10728:SF32">
    <property type="entry name" value="CYTOSOLIC PHOSPHOLIPASE A2 BETA"/>
    <property type="match status" value="1"/>
</dbReference>
<evidence type="ECO:0000256" key="2">
    <source>
        <dbReference type="ARBA" id="ARBA00004514"/>
    </source>
</evidence>
<evidence type="ECO:0000256" key="4">
    <source>
        <dbReference type="ARBA" id="ARBA00022490"/>
    </source>
</evidence>
<feature type="region of interest" description="Disordered" evidence="12">
    <location>
        <begin position="481"/>
        <end position="509"/>
    </location>
</feature>
<dbReference type="SMART" id="SM00022">
    <property type="entry name" value="PLAc"/>
    <property type="match status" value="1"/>
</dbReference>
<dbReference type="PROSITE" id="PS51210">
    <property type="entry name" value="PLA2C"/>
    <property type="match status" value="1"/>
</dbReference>
<dbReference type="EC" id="3.1.1.4" evidence="3 11"/>
<evidence type="ECO:0000256" key="5">
    <source>
        <dbReference type="ARBA" id="ARBA00022723"/>
    </source>
</evidence>
<dbReference type="GO" id="GO:0005509">
    <property type="term" value="F:calcium ion binding"/>
    <property type="evidence" value="ECO:0007669"/>
    <property type="project" value="TreeGrafter"/>
</dbReference>
<comment type="catalytic activity">
    <reaction evidence="11">
        <text>a 1,2-diacyl-sn-glycero-3-phosphocholine + H2O = a 1-acyl-sn-glycero-3-phosphocholine + a fatty acid + H(+)</text>
        <dbReference type="Rhea" id="RHEA:15801"/>
        <dbReference type="ChEBI" id="CHEBI:15377"/>
        <dbReference type="ChEBI" id="CHEBI:15378"/>
        <dbReference type="ChEBI" id="CHEBI:28868"/>
        <dbReference type="ChEBI" id="CHEBI:57643"/>
        <dbReference type="ChEBI" id="CHEBI:58168"/>
        <dbReference type="EC" id="3.1.1.4"/>
    </reaction>
</comment>
<dbReference type="SMART" id="SM00239">
    <property type="entry name" value="C2"/>
    <property type="match status" value="1"/>
</dbReference>
<evidence type="ECO:0000256" key="12">
    <source>
        <dbReference type="SAM" id="MobiDB-lite"/>
    </source>
</evidence>
<feature type="domain" description="PLA2c" evidence="14">
    <location>
        <begin position="269"/>
        <end position="762"/>
    </location>
</feature>
<evidence type="ECO:0000259" key="14">
    <source>
        <dbReference type="PROSITE" id="PS51210"/>
    </source>
</evidence>
<sequence length="948" mass="105809">MAFTFLPWSKVPAQPWPFHVEFVSYWTLNVTVLRARTETSRDYLSQSDLYVALTLPTATATTRRTKTINNNNKPEWNEGFSFRVPQQTKNILEIRLFDEDLLSRDDLISTVLFDLETLQLDQKLCRSFSLGPQTKDVLEMEFELKRSGEKTQEYPSNGILMAAPLSVLNVKVQKLQETHYLSCSAKLLLSGAYEGTQPLKDKLHFHMNRELETELGLTEEQVSEEAEVEEKKEVLLSCVPLKPLPPQHSANVSLALEKDTVDLHLELSERSKEELGVRLSLDVPLQEKEFVQKRRKTVARALQTLLHLETPPPETQVPTIAVVASGGGARANTGALSTLCQHEDWSHSLESVIRQNKQQMTKSTLSAFSMEQMKYYYSEMEQKEKQGHLVSYIDMAGLILEHLVFGQKTVSTLSDQQKTVKNAQNPLPIYTAVNIKDALNGNQAEAEWVEFTPFEVEASGDPPALPHGHLEQRFLPEPDVSVAGSDRQRPQWTPEQTEVDNIGQGNEPSTLDTLRLSPESGLGASFSGFFKNRPIINETFNFTRGLSLHQNYCENTNFLAWKDSHPDAFPNQLTPSDPTLHLIDSGHSINIGCPPVLRPERHVDLIIVLSYSWDPDNVFKVLEKTSEFCEEHKVDFPSADYKDLKKQPQREVYVFEDSENPKAPSSCSCPWSTPPTRNTRLQELTLEGLTLEEMTLEEMTLEELTLEELTLEGLTLEGLTLEELCLQNVTRPTLRSLLKCGFSIPGKKELTLEELTLEGLTLEGLTLEGLTLEGLTLKELSLEGLTLEGLALEGLTLEGLTLEELTLEGLTLEGLTLEGLTLKELSLEGLTLEGLALEGLTLEGLTLEELTLEGLTLEGPTLKELSLEGLTLEGLTLKELSLEGLTLEGLALEGLTLEGLTLEELTLEGLTLEGPTLKELSLEGLTSEELTLDELTLETRQGTSSLEN</sequence>
<gene>
    <name evidence="15" type="ORF">WMY93_018514</name>
</gene>
<evidence type="ECO:0000256" key="8">
    <source>
        <dbReference type="ARBA" id="ARBA00022963"/>
    </source>
</evidence>
<dbReference type="SUPFAM" id="SSF49562">
    <property type="entry name" value="C2 domain (Calcium/lipid-binding domain, CaLB)"/>
    <property type="match status" value="1"/>
</dbReference>
<keyword evidence="5 11" id="KW-0479">Metal-binding</keyword>
<comment type="subcellular location">
    <subcellularLocation>
        <location evidence="2">Cytoplasm</location>
        <location evidence="2">Cytosol</location>
    </subcellularLocation>
    <subcellularLocation>
        <location evidence="1">Membrane</location>
        <topology evidence="1">Peripheral membrane protein</topology>
    </subcellularLocation>
</comment>
<organism evidence="15 16">
    <name type="scientific">Mugilogobius chulae</name>
    <name type="common">yellowstripe goby</name>
    <dbReference type="NCBI Taxonomy" id="88201"/>
    <lineage>
        <taxon>Eukaryota</taxon>
        <taxon>Metazoa</taxon>
        <taxon>Chordata</taxon>
        <taxon>Craniata</taxon>
        <taxon>Vertebrata</taxon>
        <taxon>Euteleostomi</taxon>
        <taxon>Actinopterygii</taxon>
        <taxon>Neopterygii</taxon>
        <taxon>Teleostei</taxon>
        <taxon>Neoteleostei</taxon>
        <taxon>Acanthomorphata</taxon>
        <taxon>Gobiaria</taxon>
        <taxon>Gobiiformes</taxon>
        <taxon>Gobioidei</taxon>
        <taxon>Gobiidae</taxon>
        <taxon>Gobionellinae</taxon>
        <taxon>Mugilogobius</taxon>
    </lineage>
</organism>
<comment type="domain">
    <text evidence="11">The N-terminal C2 domain associates with lipid membranes upon calcium binding.</text>
</comment>
<evidence type="ECO:0000256" key="6">
    <source>
        <dbReference type="ARBA" id="ARBA00022801"/>
    </source>
</evidence>
<keyword evidence="4 11" id="KW-0963">Cytoplasm</keyword>